<dbReference type="EMBL" id="BAEO01000065">
    <property type="protein sequence ID" value="GAC21697.1"/>
    <property type="molecule type" value="Genomic_DNA"/>
</dbReference>
<protein>
    <submittedName>
        <fullName evidence="2">Uncharacterized protein</fullName>
    </submittedName>
</protein>
<accession>K6YU47</accession>
<proteinExistence type="predicted"/>
<comment type="caution">
    <text evidence="2">The sequence shown here is derived from an EMBL/GenBank/DDBJ whole genome shotgun (WGS) entry which is preliminary data.</text>
</comment>
<feature type="compositionally biased region" description="Basic and acidic residues" evidence="1">
    <location>
        <begin position="7"/>
        <end position="19"/>
    </location>
</feature>
<sequence length="149" mass="15922">MKAKSGKKIEAVKPTKPEEAFVADDANPGKVAKVKAKQIDAKKGKYGQTKIAAFKPKEASSSSEDAKNSDKNTNKDKKDKEKETTHIAIKLADENGNAVVGEKFEIELPDGSVSKGTLDIDGTAKVEGFEAGPCKVRFPNLEDDSVSAK</sequence>
<feature type="region of interest" description="Disordered" evidence="1">
    <location>
        <begin position="1"/>
        <end position="28"/>
    </location>
</feature>
<evidence type="ECO:0000313" key="3">
    <source>
        <dbReference type="Proteomes" id="UP000006327"/>
    </source>
</evidence>
<dbReference type="OrthoDB" id="6860016at2"/>
<name>K6YU47_9ALTE</name>
<feature type="region of interest" description="Disordered" evidence="1">
    <location>
        <begin position="52"/>
        <end position="85"/>
    </location>
</feature>
<feature type="compositionally biased region" description="Basic and acidic residues" evidence="1">
    <location>
        <begin position="64"/>
        <end position="85"/>
    </location>
</feature>
<dbReference type="STRING" id="493475.GARC_4760"/>
<gene>
    <name evidence="2" type="ORF">GARC_4760</name>
</gene>
<dbReference type="AlphaFoldDB" id="K6YU47"/>
<reference evidence="2 3" key="1">
    <citation type="journal article" date="2017" name="Antonie Van Leeuwenhoek">
        <title>Rhizobium rhizosphaerae sp. nov., a novel species isolated from rice rhizosphere.</title>
        <authorList>
            <person name="Zhao J.J."/>
            <person name="Zhang J."/>
            <person name="Zhang R.J."/>
            <person name="Zhang C.W."/>
            <person name="Yin H.Q."/>
            <person name="Zhang X.X."/>
        </authorList>
    </citation>
    <scope>NUCLEOTIDE SEQUENCE [LARGE SCALE GENOMIC DNA]</scope>
    <source>
        <strain evidence="2 3">BSs20135</strain>
    </source>
</reference>
<organism evidence="2 3">
    <name type="scientific">Paraglaciecola arctica BSs20135</name>
    <dbReference type="NCBI Taxonomy" id="493475"/>
    <lineage>
        <taxon>Bacteria</taxon>
        <taxon>Pseudomonadati</taxon>
        <taxon>Pseudomonadota</taxon>
        <taxon>Gammaproteobacteria</taxon>
        <taxon>Alteromonadales</taxon>
        <taxon>Alteromonadaceae</taxon>
        <taxon>Paraglaciecola</taxon>
    </lineage>
</organism>
<dbReference type="RefSeq" id="WP_007624952.1">
    <property type="nucleotide sequence ID" value="NZ_BAEO01000065.1"/>
</dbReference>
<evidence type="ECO:0000313" key="2">
    <source>
        <dbReference type="EMBL" id="GAC21697.1"/>
    </source>
</evidence>
<evidence type="ECO:0000256" key="1">
    <source>
        <dbReference type="SAM" id="MobiDB-lite"/>
    </source>
</evidence>
<keyword evidence="3" id="KW-1185">Reference proteome</keyword>
<dbReference type="Proteomes" id="UP000006327">
    <property type="component" value="Unassembled WGS sequence"/>
</dbReference>